<dbReference type="Proteomes" id="UP001164929">
    <property type="component" value="Chromosome 16"/>
</dbReference>
<feature type="domain" description="Kinesin motor" evidence="6">
    <location>
        <begin position="1"/>
        <end position="164"/>
    </location>
</feature>
<dbReference type="GO" id="GO:0051231">
    <property type="term" value="P:spindle elongation"/>
    <property type="evidence" value="ECO:0007669"/>
    <property type="project" value="TreeGrafter"/>
</dbReference>
<dbReference type="GO" id="GO:0072686">
    <property type="term" value="C:mitotic spindle"/>
    <property type="evidence" value="ECO:0007669"/>
    <property type="project" value="TreeGrafter"/>
</dbReference>
<dbReference type="InterPro" id="IPR047149">
    <property type="entry name" value="KIF11-like"/>
</dbReference>
<comment type="caution">
    <text evidence="7">The sequence shown here is derived from an EMBL/GenBank/DDBJ whole genome shotgun (WGS) entry which is preliminary data.</text>
</comment>
<dbReference type="PANTHER" id="PTHR47970">
    <property type="entry name" value="KINESIN-LIKE PROTEIN KIF11"/>
    <property type="match status" value="1"/>
</dbReference>
<keyword evidence="8" id="KW-1185">Reference proteome</keyword>
<dbReference type="AlphaFoldDB" id="A0AAD6LLI8"/>
<keyword evidence="2" id="KW-0963">Cytoplasm</keyword>
<dbReference type="GO" id="GO:0090307">
    <property type="term" value="P:mitotic spindle assembly"/>
    <property type="evidence" value="ECO:0007669"/>
    <property type="project" value="TreeGrafter"/>
</dbReference>
<evidence type="ECO:0000259" key="6">
    <source>
        <dbReference type="PROSITE" id="PS50067"/>
    </source>
</evidence>
<evidence type="ECO:0000256" key="4">
    <source>
        <dbReference type="ARBA" id="ARBA00023212"/>
    </source>
</evidence>
<dbReference type="InterPro" id="IPR027417">
    <property type="entry name" value="P-loop_NTPase"/>
</dbReference>
<dbReference type="SMART" id="SM00129">
    <property type="entry name" value="KISc"/>
    <property type="match status" value="1"/>
</dbReference>
<evidence type="ECO:0000256" key="3">
    <source>
        <dbReference type="ARBA" id="ARBA00023175"/>
    </source>
</evidence>
<evidence type="ECO:0000256" key="2">
    <source>
        <dbReference type="ARBA" id="ARBA00022490"/>
    </source>
</evidence>
<dbReference type="GO" id="GO:0007018">
    <property type="term" value="P:microtubule-based movement"/>
    <property type="evidence" value="ECO:0007669"/>
    <property type="project" value="InterPro"/>
</dbReference>
<dbReference type="Pfam" id="PF00225">
    <property type="entry name" value="Kinesin"/>
    <property type="match status" value="1"/>
</dbReference>
<comment type="subcellular location">
    <subcellularLocation>
        <location evidence="1">Cytoplasm</location>
        <location evidence="1">Cytoskeleton</location>
    </subcellularLocation>
</comment>
<proteinExistence type="inferred from homology"/>
<dbReference type="EMBL" id="JAQIZT010000016">
    <property type="protein sequence ID" value="KAJ6969356.1"/>
    <property type="molecule type" value="Genomic_DNA"/>
</dbReference>
<evidence type="ECO:0000313" key="7">
    <source>
        <dbReference type="EMBL" id="KAJ6969356.1"/>
    </source>
</evidence>
<keyword evidence="5" id="KW-0067">ATP-binding</keyword>
<dbReference type="GO" id="GO:0005524">
    <property type="term" value="F:ATP binding"/>
    <property type="evidence" value="ECO:0007669"/>
    <property type="project" value="UniProtKB-UniRule"/>
</dbReference>
<evidence type="ECO:0000256" key="5">
    <source>
        <dbReference type="PROSITE-ProRule" id="PRU00283"/>
    </source>
</evidence>
<dbReference type="PANTHER" id="PTHR47970:SF9">
    <property type="entry name" value="KINESIN-LIKE PROTEIN KIN-5D"/>
    <property type="match status" value="1"/>
</dbReference>
<dbReference type="InterPro" id="IPR036961">
    <property type="entry name" value="Kinesin_motor_dom_sf"/>
</dbReference>
<dbReference type="InterPro" id="IPR001752">
    <property type="entry name" value="Kinesin_motor_dom"/>
</dbReference>
<keyword evidence="4" id="KW-0206">Cytoskeleton</keyword>
<gene>
    <name evidence="7" type="ORF">NC653_037119</name>
</gene>
<sequence length="164" mass="18240">MDFSQSQQQKRCNTVLLSPAQTPRSSVRRSCEVFVIDGPVEVRISSLIEGVNVEVISALQVFGPTSRQKELFDEAISPIVNEVLEGYNCTIFAYGQTGTGKTYTMEGGRVGEVESGEFPSDVGIIPRAVQQILDVLEARSEEYCMKVTFLELYNEDIMDLLCTR</sequence>
<dbReference type="GO" id="GO:0008017">
    <property type="term" value="F:microtubule binding"/>
    <property type="evidence" value="ECO:0007669"/>
    <property type="project" value="InterPro"/>
</dbReference>
<keyword evidence="5" id="KW-0547">Nucleotide-binding</keyword>
<evidence type="ECO:0000256" key="1">
    <source>
        <dbReference type="ARBA" id="ARBA00004245"/>
    </source>
</evidence>
<organism evidence="7 8">
    <name type="scientific">Populus alba x Populus x berolinensis</name>
    <dbReference type="NCBI Taxonomy" id="444605"/>
    <lineage>
        <taxon>Eukaryota</taxon>
        <taxon>Viridiplantae</taxon>
        <taxon>Streptophyta</taxon>
        <taxon>Embryophyta</taxon>
        <taxon>Tracheophyta</taxon>
        <taxon>Spermatophyta</taxon>
        <taxon>Magnoliopsida</taxon>
        <taxon>eudicotyledons</taxon>
        <taxon>Gunneridae</taxon>
        <taxon>Pentapetalae</taxon>
        <taxon>rosids</taxon>
        <taxon>fabids</taxon>
        <taxon>Malpighiales</taxon>
        <taxon>Salicaceae</taxon>
        <taxon>Saliceae</taxon>
        <taxon>Populus</taxon>
    </lineage>
</organism>
<protein>
    <submittedName>
        <fullName evidence="7">125 kDa kinesin-related protein-like</fullName>
    </submittedName>
</protein>
<dbReference type="Gene3D" id="3.40.850.10">
    <property type="entry name" value="Kinesin motor domain"/>
    <property type="match status" value="1"/>
</dbReference>
<dbReference type="GO" id="GO:0005876">
    <property type="term" value="C:spindle microtubule"/>
    <property type="evidence" value="ECO:0007669"/>
    <property type="project" value="TreeGrafter"/>
</dbReference>
<comment type="similarity">
    <text evidence="5">Belongs to the TRAFAC class myosin-kinesin ATPase superfamily. Kinesin family.</text>
</comment>
<dbReference type="GO" id="GO:0008574">
    <property type="term" value="F:plus-end-directed microtubule motor activity"/>
    <property type="evidence" value="ECO:0007669"/>
    <property type="project" value="TreeGrafter"/>
</dbReference>
<dbReference type="PROSITE" id="PS50067">
    <property type="entry name" value="KINESIN_MOTOR_2"/>
    <property type="match status" value="1"/>
</dbReference>
<name>A0AAD6LLI8_9ROSI</name>
<reference evidence="7 8" key="1">
    <citation type="journal article" date="2023" name="Mol. Ecol. Resour.">
        <title>Chromosome-level genome assembly of a triploid poplar Populus alba 'Berolinensis'.</title>
        <authorList>
            <person name="Chen S."/>
            <person name="Yu Y."/>
            <person name="Wang X."/>
            <person name="Wang S."/>
            <person name="Zhang T."/>
            <person name="Zhou Y."/>
            <person name="He R."/>
            <person name="Meng N."/>
            <person name="Wang Y."/>
            <person name="Liu W."/>
            <person name="Liu Z."/>
            <person name="Liu J."/>
            <person name="Guo Q."/>
            <person name="Huang H."/>
            <person name="Sederoff R.R."/>
            <person name="Wang G."/>
            <person name="Qu G."/>
            <person name="Chen S."/>
        </authorList>
    </citation>
    <scope>NUCLEOTIDE SEQUENCE [LARGE SCALE GENOMIC DNA]</scope>
    <source>
        <strain evidence="7">SC-2020</strain>
    </source>
</reference>
<evidence type="ECO:0000313" key="8">
    <source>
        <dbReference type="Proteomes" id="UP001164929"/>
    </source>
</evidence>
<keyword evidence="3 5" id="KW-0505">Motor protein</keyword>
<accession>A0AAD6LLI8</accession>
<feature type="binding site" evidence="5">
    <location>
        <begin position="95"/>
        <end position="102"/>
    </location>
    <ligand>
        <name>ATP</name>
        <dbReference type="ChEBI" id="CHEBI:30616"/>
    </ligand>
</feature>
<dbReference type="SUPFAM" id="SSF52540">
    <property type="entry name" value="P-loop containing nucleoside triphosphate hydrolases"/>
    <property type="match status" value="1"/>
</dbReference>